<dbReference type="Pfam" id="PF13771">
    <property type="entry name" value="zf-HC5HC2H"/>
    <property type="match status" value="1"/>
</dbReference>
<evidence type="ECO:0000256" key="4">
    <source>
        <dbReference type="SAM" id="Coils"/>
    </source>
</evidence>
<evidence type="ECO:0000259" key="6">
    <source>
        <dbReference type="PROSITE" id="PS51805"/>
    </source>
</evidence>
<dbReference type="KEGG" id="xla:108708667"/>
<dbReference type="PANTHER" id="PTHR12420:SF15">
    <property type="entry name" value="PHD FINGER PROTEIN 6"/>
    <property type="match status" value="1"/>
</dbReference>
<feature type="domain" description="PHD-type" evidence="6">
    <location>
        <begin position="8"/>
        <end position="125"/>
    </location>
</feature>
<evidence type="ECO:0000256" key="2">
    <source>
        <dbReference type="ARBA" id="ARBA00022771"/>
    </source>
</evidence>
<dbReference type="InterPro" id="IPR001965">
    <property type="entry name" value="Znf_PHD"/>
</dbReference>
<dbReference type="SMART" id="SM00249">
    <property type="entry name" value="PHD"/>
    <property type="match status" value="1"/>
</dbReference>
<proteinExistence type="predicted"/>
<name>A0A8J0UJM4_XENLA</name>
<dbReference type="InterPro" id="IPR013083">
    <property type="entry name" value="Znf_RING/FYVE/PHD"/>
</dbReference>
<dbReference type="GO" id="GO:0042826">
    <property type="term" value="F:histone deacetylase binding"/>
    <property type="evidence" value="ECO:0000318"/>
    <property type="project" value="GO_Central"/>
</dbReference>
<dbReference type="AlphaFoldDB" id="A0A8J0UJM4"/>
<accession>A0A8J0UJM4</accession>
<dbReference type="GO" id="GO:0008270">
    <property type="term" value="F:zinc ion binding"/>
    <property type="evidence" value="ECO:0007669"/>
    <property type="project" value="UniProtKB-KW"/>
</dbReference>
<dbReference type="OrthoDB" id="2384350at2759"/>
<dbReference type="PROSITE" id="PS51805">
    <property type="entry name" value="EPHD"/>
    <property type="match status" value="1"/>
</dbReference>
<evidence type="ECO:0000256" key="5">
    <source>
        <dbReference type="SAM" id="MobiDB-lite"/>
    </source>
</evidence>
<keyword evidence="1" id="KW-0479">Metal-binding</keyword>
<feature type="compositionally biased region" description="Polar residues" evidence="5">
    <location>
        <begin position="252"/>
        <end position="263"/>
    </location>
</feature>
<evidence type="ECO:0000256" key="1">
    <source>
        <dbReference type="ARBA" id="ARBA00022723"/>
    </source>
</evidence>
<dbReference type="PANTHER" id="PTHR12420">
    <property type="entry name" value="PHD FINGER PROTEIN"/>
    <property type="match status" value="1"/>
</dbReference>
<keyword evidence="7" id="KW-1185">Reference proteome</keyword>
<evidence type="ECO:0000313" key="7">
    <source>
        <dbReference type="Proteomes" id="UP000186698"/>
    </source>
</evidence>
<dbReference type="InterPro" id="IPR011011">
    <property type="entry name" value="Znf_FYVE_PHD"/>
</dbReference>
<sequence>MPNSTSARGACAFCHQQEQNAETGELLKTNDNRVTAHYNCMIFSPNVISTNSTLFGGFDIRSVINEVKRGKKTKCSVCKKTGATIGCDVSWCKKTYHYMCAKEDQGIIIENEEEEKYLIFCASHKKAAPDTVTTSSEEELDDHPVTGDSGKDSPEAHLAKYNVYHELLTDLQNADMESHEYEQELVQYLSAISASQERTEAHLKRIGDALWQLVAIGRSSIQTDVSQRDVVTETEPVKGSKHAARPQRNDPGPSTSQPRSGGMQQLRRRTAGSSPLDYPRTSKCGKKKFNVTRTKVL</sequence>
<dbReference type="RefSeq" id="XP_018103090.1">
    <property type="nucleotide sequence ID" value="XM_018247601.2"/>
</dbReference>
<dbReference type="InterPro" id="IPR034732">
    <property type="entry name" value="EPHD"/>
</dbReference>
<keyword evidence="2" id="KW-0863">Zinc-finger</keyword>
<evidence type="ECO:0000313" key="8">
    <source>
        <dbReference type="RefSeq" id="XP_018103090.1"/>
    </source>
</evidence>
<protein>
    <submittedName>
        <fullName evidence="8">Uncharacterized protein LOC108708667</fullName>
    </submittedName>
</protein>
<keyword evidence="4" id="KW-0175">Coiled coil</keyword>
<dbReference type="InterPro" id="IPR051188">
    <property type="entry name" value="PHD-type_Zinc_Finger"/>
</dbReference>
<feature type="compositionally biased region" description="Basic residues" evidence="5">
    <location>
        <begin position="283"/>
        <end position="297"/>
    </location>
</feature>
<dbReference type="Proteomes" id="UP000186698">
    <property type="component" value="Chromosome 2L"/>
</dbReference>
<gene>
    <name evidence="8" type="primary">LOC108708667</name>
</gene>
<dbReference type="GeneID" id="108708667"/>
<dbReference type="GO" id="GO:0042393">
    <property type="term" value="F:histone binding"/>
    <property type="evidence" value="ECO:0000318"/>
    <property type="project" value="GO_Central"/>
</dbReference>
<feature type="compositionally biased region" description="Basic and acidic residues" evidence="5">
    <location>
        <begin position="142"/>
        <end position="154"/>
    </location>
</feature>
<feature type="region of interest" description="Disordered" evidence="5">
    <location>
        <begin position="131"/>
        <end position="154"/>
    </location>
</feature>
<dbReference type="GO" id="GO:0005634">
    <property type="term" value="C:nucleus"/>
    <property type="evidence" value="ECO:0000318"/>
    <property type="project" value="GO_Central"/>
</dbReference>
<feature type="region of interest" description="Disordered" evidence="5">
    <location>
        <begin position="223"/>
        <end position="297"/>
    </location>
</feature>
<keyword evidence="3" id="KW-0862">Zinc</keyword>
<feature type="coiled-coil region" evidence="4">
    <location>
        <begin position="164"/>
        <end position="191"/>
    </location>
</feature>
<reference evidence="8" key="1">
    <citation type="submission" date="2025-08" db="UniProtKB">
        <authorList>
            <consortium name="RefSeq"/>
        </authorList>
    </citation>
    <scope>IDENTIFICATION</scope>
    <source>
        <strain evidence="8">J_2021</strain>
        <tissue evidence="8">Erythrocytes</tissue>
    </source>
</reference>
<feature type="compositionally biased region" description="Basic and acidic residues" evidence="5">
    <location>
        <begin position="226"/>
        <end position="238"/>
    </location>
</feature>
<evidence type="ECO:0000256" key="3">
    <source>
        <dbReference type="ARBA" id="ARBA00022833"/>
    </source>
</evidence>
<dbReference type="Gene3D" id="3.30.40.10">
    <property type="entry name" value="Zinc/RING finger domain, C3HC4 (zinc finger)"/>
    <property type="match status" value="1"/>
</dbReference>
<dbReference type="SUPFAM" id="SSF57903">
    <property type="entry name" value="FYVE/PHD zinc finger"/>
    <property type="match status" value="1"/>
</dbReference>
<organism evidence="7 8">
    <name type="scientific">Xenopus laevis</name>
    <name type="common">African clawed frog</name>
    <dbReference type="NCBI Taxonomy" id="8355"/>
    <lineage>
        <taxon>Eukaryota</taxon>
        <taxon>Metazoa</taxon>
        <taxon>Chordata</taxon>
        <taxon>Craniata</taxon>
        <taxon>Vertebrata</taxon>
        <taxon>Euteleostomi</taxon>
        <taxon>Amphibia</taxon>
        <taxon>Batrachia</taxon>
        <taxon>Anura</taxon>
        <taxon>Pipoidea</taxon>
        <taxon>Pipidae</taxon>
        <taxon>Xenopodinae</taxon>
        <taxon>Xenopus</taxon>
        <taxon>Xenopus</taxon>
    </lineage>
</organism>